<dbReference type="GO" id="GO:0005886">
    <property type="term" value="C:plasma membrane"/>
    <property type="evidence" value="ECO:0007669"/>
    <property type="project" value="UniProtKB-SubCell"/>
</dbReference>
<keyword evidence="3" id="KW-1003">Cell membrane</keyword>
<comment type="caution">
    <text evidence="8">The sequence shown here is derived from an EMBL/GenBank/DDBJ whole genome shotgun (WGS) entry which is preliminary data.</text>
</comment>
<gene>
    <name evidence="8" type="ORF">CFN78_23330</name>
</gene>
<dbReference type="PANTHER" id="PTHR34584">
    <property type="entry name" value="NA(+)/H(+) ANTIPORTER SUBUNIT E1"/>
    <property type="match status" value="1"/>
</dbReference>
<evidence type="ECO:0000256" key="7">
    <source>
        <dbReference type="SAM" id="Phobius"/>
    </source>
</evidence>
<dbReference type="Proteomes" id="UP000242444">
    <property type="component" value="Unassembled WGS sequence"/>
</dbReference>
<evidence type="ECO:0000256" key="1">
    <source>
        <dbReference type="ARBA" id="ARBA00004651"/>
    </source>
</evidence>
<keyword evidence="5 7" id="KW-1133">Transmembrane helix</keyword>
<dbReference type="EMBL" id="NKYE01000017">
    <property type="protein sequence ID" value="OZM70848.1"/>
    <property type="molecule type" value="Genomic_DNA"/>
</dbReference>
<feature type="transmembrane region" description="Helical" evidence="7">
    <location>
        <begin position="7"/>
        <end position="24"/>
    </location>
</feature>
<comment type="similarity">
    <text evidence="2">Belongs to the CPA3 antiporters (TC 2.A.63) subunit E family.</text>
</comment>
<evidence type="ECO:0000256" key="4">
    <source>
        <dbReference type="ARBA" id="ARBA00022692"/>
    </source>
</evidence>
<evidence type="ECO:0000313" key="8">
    <source>
        <dbReference type="EMBL" id="OZM70848.1"/>
    </source>
</evidence>
<evidence type="ECO:0000313" key="9">
    <source>
        <dbReference type="Proteomes" id="UP000242444"/>
    </source>
</evidence>
<evidence type="ECO:0000256" key="3">
    <source>
        <dbReference type="ARBA" id="ARBA00022475"/>
    </source>
</evidence>
<dbReference type="AlphaFoldDB" id="A0A263CY43"/>
<accession>A0A263CY43</accession>
<name>A0A263CY43_9PSEU</name>
<keyword evidence="9" id="KW-1185">Reference proteome</keyword>
<organism evidence="8 9">
    <name type="scientific">Amycolatopsis antarctica</name>
    <dbReference type="NCBI Taxonomy" id="1854586"/>
    <lineage>
        <taxon>Bacteria</taxon>
        <taxon>Bacillati</taxon>
        <taxon>Actinomycetota</taxon>
        <taxon>Actinomycetes</taxon>
        <taxon>Pseudonocardiales</taxon>
        <taxon>Pseudonocardiaceae</taxon>
        <taxon>Amycolatopsis</taxon>
    </lineage>
</organism>
<evidence type="ECO:0000256" key="2">
    <source>
        <dbReference type="ARBA" id="ARBA00006228"/>
    </source>
</evidence>
<keyword evidence="6 7" id="KW-0472">Membrane</keyword>
<protein>
    <submittedName>
        <fullName evidence="8">Na+/H+ antiporter subunit E</fullName>
    </submittedName>
</protein>
<comment type="subcellular location">
    <subcellularLocation>
        <location evidence="1">Cell membrane</location>
        <topology evidence="1">Multi-pass membrane protein</topology>
    </subcellularLocation>
</comment>
<dbReference type="OrthoDB" id="3556991at2"/>
<dbReference type="Pfam" id="PF01899">
    <property type="entry name" value="MNHE"/>
    <property type="match status" value="1"/>
</dbReference>
<feature type="transmembrane region" description="Helical" evidence="7">
    <location>
        <begin position="60"/>
        <end position="80"/>
    </location>
</feature>
<sequence>MLARRYPPSLFVWLVVVWFLLWGSVDVSTAVFGVLVAAAVLVLFPLPPITSRFHVRPLRLLRLAAFLVTDIVMSAVQVAWQAMRYGKDTRSGVIAVPVLSDVDHVIALAANVLSLGPGASVIQIDREHRIFYVYVLGVRDDEQVRRVYNAVLVIQVLVVRAFGSAEEAAAVSGLADSAARDEPAEKGVDGP</sequence>
<keyword evidence="4 7" id="KW-0812">Transmembrane</keyword>
<dbReference type="GO" id="GO:0008324">
    <property type="term" value="F:monoatomic cation transmembrane transporter activity"/>
    <property type="evidence" value="ECO:0007669"/>
    <property type="project" value="InterPro"/>
</dbReference>
<evidence type="ECO:0000256" key="6">
    <source>
        <dbReference type="ARBA" id="ARBA00023136"/>
    </source>
</evidence>
<dbReference type="InterPro" id="IPR002758">
    <property type="entry name" value="Cation_antiport_E"/>
</dbReference>
<feature type="transmembrane region" description="Helical" evidence="7">
    <location>
        <begin position="30"/>
        <end position="48"/>
    </location>
</feature>
<evidence type="ECO:0000256" key="5">
    <source>
        <dbReference type="ARBA" id="ARBA00022989"/>
    </source>
</evidence>
<reference evidence="8 9" key="1">
    <citation type="submission" date="2017-07" db="EMBL/GenBank/DDBJ databases">
        <title>Amycolatopsis antarcticus sp. nov., isolated from the surface of an Antarcticus brown macroalga.</title>
        <authorList>
            <person name="Wang J."/>
            <person name="Leiva S."/>
            <person name="Huang J."/>
            <person name="Huang Y."/>
        </authorList>
    </citation>
    <scope>NUCLEOTIDE SEQUENCE [LARGE SCALE GENOMIC DNA]</scope>
    <source>
        <strain evidence="8 9">AU-G6</strain>
    </source>
</reference>
<proteinExistence type="inferred from homology"/>
<dbReference type="PANTHER" id="PTHR34584:SF1">
    <property type="entry name" value="NA(+)_H(+) ANTIPORTER SUBUNIT E1"/>
    <property type="match status" value="1"/>
</dbReference>
<dbReference type="InParanoid" id="A0A263CY43"/>
<dbReference type="NCBIfam" id="NF006521">
    <property type="entry name" value="PRK08965.1-5"/>
    <property type="match status" value="1"/>
</dbReference>